<keyword evidence="2" id="KW-0677">Repeat</keyword>
<gene>
    <name evidence="5" type="ORF">MICPUCDRAFT_54588</name>
</gene>
<dbReference type="PANTHER" id="PTHR47447:SF17">
    <property type="entry name" value="OS12G0638900 PROTEIN"/>
    <property type="match status" value="1"/>
</dbReference>
<dbReference type="PROSITE" id="PS51375">
    <property type="entry name" value="PPR"/>
    <property type="match status" value="4"/>
</dbReference>
<dbReference type="Gene3D" id="1.25.40.10">
    <property type="entry name" value="Tetratricopeptide repeat domain"/>
    <property type="match status" value="3"/>
</dbReference>
<name>C1N9Q9_MICPC</name>
<evidence type="ECO:0000256" key="3">
    <source>
        <dbReference type="PROSITE-ProRule" id="PRU00708"/>
    </source>
</evidence>
<dbReference type="EMBL" id="GG663752">
    <property type="protein sequence ID" value="EEH51113.1"/>
    <property type="molecule type" value="Genomic_DNA"/>
</dbReference>
<dbReference type="InterPro" id="IPR011990">
    <property type="entry name" value="TPR-like_helical_dom_sf"/>
</dbReference>
<evidence type="ECO:0000256" key="2">
    <source>
        <dbReference type="ARBA" id="ARBA00022737"/>
    </source>
</evidence>
<dbReference type="Pfam" id="PF13041">
    <property type="entry name" value="PPR_2"/>
    <property type="match status" value="1"/>
</dbReference>
<accession>C1N9Q9</accession>
<dbReference type="Proteomes" id="UP000001876">
    <property type="component" value="Unassembled WGS sequence"/>
</dbReference>
<comment type="similarity">
    <text evidence="1">Belongs to the PPR family. P subfamily.</text>
</comment>
<feature type="compositionally biased region" description="Low complexity" evidence="4">
    <location>
        <begin position="80"/>
        <end position="103"/>
    </location>
</feature>
<dbReference type="NCBIfam" id="TIGR00756">
    <property type="entry name" value="PPR"/>
    <property type="match status" value="4"/>
</dbReference>
<evidence type="ECO:0000313" key="6">
    <source>
        <dbReference type="Proteomes" id="UP000001876"/>
    </source>
</evidence>
<feature type="region of interest" description="Disordered" evidence="4">
    <location>
        <begin position="415"/>
        <end position="435"/>
    </location>
</feature>
<feature type="compositionally biased region" description="Basic and acidic residues" evidence="4">
    <location>
        <begin position="205"/>
        <end position="229"/>
    </location>
</feature>
<feature type="region of interest" description="Disordered" evidence="4">
    <location>
        <begin position="15"/>
        <end position="46"/>
    </location>
</feature>
<feature type="compositionally biased region" description="Gly residues" evidence="4">
    <location>
        <begin position="252"/>
        <end position="272"/>
    </location>
</feature>
<proteinExistence type="inferred from homology"/>
<feature type="repeat" description="PPR" evidence="3">
    <location>
        <begin position="679"/>
        <end position="713"/>
    </location>
</feature>
<dbReference type="RefSeq" id="XP_003064779.1">
    <property type="nucleotide sequence ID" value="XM_003064733.1"/>
</dbReference>
<sequence length="844" mass="89872">MSSFAAMTPAAAASRVAAAASRPRARTTASSSSRAAAAVVRPSRLPSWSWSWSSVRAAAASASGSGGGGEATTPEKDRAAAAAAALSAGAERATARRVAAARRYANRGDDDDDDDIASSSSSSGAHGAPRSAEEARRRYASTRRAAGGDAGDAAGGGGGGRARAAPKLRPSSKRQPRYNRPRLGEPTRPGGNVDWRHASKRAAREKREKEKQGGGERSVRSPAPDERPTWRSNAHTSSPGQQPQQRRKQPGAGLGGDRTGGGGGDRSGGGGAPKMRAGERIVQALEALPSASVNDIALSSGGVSNGREGASGANVTSDHNHVAASDHDSLGDFAYYPGAAAPTLWDAARAEEEAETASRTSAFESVDEAVTMPGGSPVKFSAPTLNFAIKELGERGDFERAHALYLWMTMQGTTKKNRSGENAKNDPNGGKGKSVMKNFAPNRHTLVSLFGAASEKRHAKVITKAWRGALYRFAQIHGSGASGGTRDRPYRDRDGDEMINSEVGSAAIIALGRCENWPAAFQVWRDMREAGEPRSLYVYTAMLTVLRDNARWEEAAEVFRAMRDEEGVAPNAMCAGMMLTAFDAARQWREANAIAKRLSDVYDVEFDSQLYHSVIAVAGRAGDMAHARAQFDRMRGGDSRIVVTTFSYNCLLGGYARNGDWDGAAAVLAELKAAHLRPDSYTFTHLVSAAERGGKHEEADEIWTLMLASKIPPNTVVCGAYVHCLGSQGRWMEAKALVDQMRNKWGAARNAAVYNALLGALVRADRLEESLSTFDAMQSEDGILPTEITFMLLVRACQDNGMVNKARELTAMRDALAETGALENDFRRVLIHHHTGSRTTASAR</sequence>
<dbReference type="Pfam" id="PF01535">
    <property type="entry name" value="PPR"/>
    <property type="match status" value="2"/>
</dbReference>
<evidence type="ECO:0000313" key="5">
    <source>
        <dbReference type="EMBL" id="EEH51113.1"/>
    </source>
</evidence>
<dbReference type="GeneID" id="9690220"/>
<feature type="region of interest" description="Disordered" evidence="4">
    <location>
        <begin position="59"/>
        <end position="274"/>
    </location>
</feature>
<feature type="compositionally biased region" description="Gly residues" evidence="4">
    <location>
        <begin position="148"/>
        <end position="161"/>
    </location>
</feature>
<dbReference type="eggNOG" id="KOG4197">
    <property type="taxonomic scope" value="Eukaryota"/>
</dbReference>
<dbReference type="OMA" id="HCEMEGA"/>
<organism evidence="6">
    <name type="scientific">Micromonas pusilla (strain CCMP1545)</name>
    <name type="common">Picoplanktonic green alga</name>
    <dbReference type="NCBI Taxonomy" id="564608"/>
    <lineage>
        <taxon>Eukaryota</taxon>
        <taxon>Viridiplantae</taxon>
        <taxon>Chlorophyta</taxon>
        <taxon>Mamiellophyceae</taxon>
        <taxon>Mamiellales</taxon>
        <taxon>Mamiellaceae</taxon>
        <taxon>Micromonas</taxon>
    </lineage>
</organism>
<feature type="repeat" description="PPR" evidence="3">
    <location>
        <begin position="535"/>
        <end position="569"/>
    </location>
</feature>
<dbReference type="AlphaFoldDB" id="C1N9Q9"/>
<dbReference type="InterPro" id="IPR002885">
    <property type="entry name" value="PPR_rpt"/>
</dbReference>
<dbReference type="KEGG" id="mpp:MICPUCDRAFT_54588"/>
<evidence type="ECO:0000256" key="1">
    <source>
        <dbReference type="ARBA" id="ARBA00007626"/>
    </source>
</evidence>
<evidence type="ECO:0000256" key="4">
    <source>
        <dbReference type="SAM" id="MobiDB-lite"/>
    </source>
</evidence>
<protein>
    <submittedName>
        <fullName evidence="5">Predicted protein</fullName>
    </submittedName>
</protein>
<feature type="repeat" description="PPR" evidence="3">
    <location>
        <begin position="644"/>
        <end position="678"/>
    </location>
</feature>
<dbReference type="STRING" id="564608.C1N9Q9"/>
<feature type="repeat" description="PPR" evidence="3">
    <location>
        <begin position="750"/>
        <end position="785"/>
    </location>
</feature>
<keyword evidence="6" id="KW-1185">Reference proteome</keyword>
<feature type="compositionally biased region" description="Basic residues" evidence="4">
    <location>
        <begin position="164"/>
        <end position="180"/>
    </location>
</feature>
<dbReference type="OrthoDB" id="42736at2759"/>
<reference evidence="5 6" key="1">
    <citation type="journal article" date="2009" name="Science">
        <title>Green evolution and dynamic adaptations revealed by genomes of the marine picoeukaryotes Micromonas.</title>
        <authorList>
            <person name="Worden A.Z."/>
            <person name="Lee J.H."/>
            <person name="Mock T."/>
            <person name="Rouze P."/>
            <person name="Simmons M.P."/>
            <person name="Aerts A.L."/>
            <person name="Allen A.E."/>
            <person name="Cuvelier M.L."/>
            <person name="Derelle E."/>
            <person name="Everett M.V."/>
            <person name="Foulon E."/>
            <person name="Grimwood J."/>
            <person name="Gundlach H."/>
            <person name="Henrissat B."/>
            <person name="Napoli C."/>
            <person name="McDonald S.M."/>
            <person name="Parker M.S."/>
            <person name="Rombauts S."/>
            <person name="Salamov A."/>
            <person name="Von Dassow P."/>
            <person name="Badger J.H."/>
            <person name="Coutinho P.M."/>
            <person name="Demir E."/>
            <person name="Dubchak I."/>
            <person name="Gentemann C."/>
            <person name="Eikrem W."/>
            <person name="Gready J.E."/>
            <person name="John U."/>
            <person name="Lanier W."/>
            <person name="Lindquist E.A."/>
            <person name="Lucas S."/>
            <person name="Mayer K.F."/>
            <person name="Moreau H."/>
            <person name="Not F."/>
            <person name="Otillar R."/>
            <person name="Panaud O."/>
            <person name="Pangilinan J."/>
            <person name="Paulsen I."/>
            <person name="Piegu B."/>
            <person name="Poliakov A."/>
            <person name="Robbens S."/>
            <person name="Schmutz J."/>
            <person name="Toulza E."/>
            <person name="Wyss T."/>
            <person name="Zelensky A."/>
            <person name="Zhou K."/>
            <person name="Armbrust E.V."/>
            <person name="Bhattacharya D."/>
            <person name="Goodenough U.W."/>
            <person name="Van de Peer Y."/>
            <person name="Grigoriev I.V."/>
        </authorList>
    </citation>
    <scope>NUCLEOTIDE SEQUENCE [LARGE SCALE GENOMIC DNA]</scope>
    <source>
        <strain evidence="5 6">CCMP1545</strain>
    </source>
</reference>
<dbReference type="PANTHER" id="PTHR47447">
    <property type="entry name" value="OS03G0856100 PROTEIN"/>
    <property type="match status" value="1"/>
</dbReference>
<feature type="compositionally biased region" description="Low complexity" evidence="4">
    <location>
        <begin position="117"/>
        <end position="130"/>
    </location>
</feature>